<dbReference type="Proteomes" id="UP000199519">
    <property type="component" value="Unassembled WGS sequence"/>
</dbReference>
<dbReference type="EMBL" id="FOHG01000021">
    <property type="protein sequence ID" value="SET06125.1"/>
    <property type="molecule type" value="Genomic_DNA"/>
</dbReference>
<keyword evidence="6" id="KW-1185">Reference proteome</keyword>
<proteinExistence type="predicted"/>
<name>A0A1M7PI92_9FIRM</name>
<dbReference type="GO" id="GO:0016757">
    <property type="term" value="F:glycosyltransferase activity"/>
    <property type="evidence" value="ECO:0007669"/>
    <property type="project" value="UniProtKB-KW"/>
</dbReference>
<gene>
    <name evidence="3" type="ORF">SAMN04488598_12136</name>
    <name evidence="4" type="ORF">SAMN04515652_12136</name>
</gene>
<dbReference type="Proteomes" id="UP000198612">
    <property type="component" value="Unassembled WGS sequence"/>
</dbReference>
<protein>
    <submittedName>
        <fullName evidence="4">Dolichyl-phosphate-mannose-protein mannosyltransferase</fullName>
    </submittedName>
</protein>
<feature type="transmembrane region" description="Helical" evidence="1">
    <location>
        <begin position="123"/>
        <end position="142"/>
    </location>
</feature>
<dbReference type="InterPro" id="IPR009936">
    <property type="entry name" value="DUF1468"/>
</dbReference>
<keyword evidence="1" id="KW-0812">Transmembrane</keyword>
<evidence type="ECO:0000313" key="4">
    <source>
        <dbReference type="EMBL" id="SET06125.1"/>
    </source>
</evidence>
<keyword evidence="1" id="KW-0472">Membrane</keyword>
<reference evidence="5 6" key="1">
    <citation type="submission" date="2016-10" db="EMBL/GenBank/DDBJ databases">
        <authorList>
            <person name="Varghese N."/>
            <person name="Submissions S."/>
        </authorList>
    </citation>
    <scope>NUCLEOTIDE SEQUENCE [LARGE SCALE GENOMIC DNA]</scope>
    <source>
        <strain evidence="3 6">WG2</strain>
        <strain evidence="4 5">WG5</strain>
    </source>
</reference>
<evidence type="ECO:0000313" key="5">
    <source>
        <dbReference type="Proteomes" id="UP000198612"/>
    </source>
</evidence>
<feature type="domain" description="DUF1468" evidence="2">
    <location>
        <begin position="13"/>
        <end position="146"/>
    </location>
</feature>
<feature type="transmembrane region" description="Helical" evidence="1">
    <location>
        <begin position="12"/>
        <end position="29"/>
    </location>
</feature>
<evidence type="ECO:0000313" key="3">
    <source>
        <dbReference type="EMBL" id="SDF72643.1"/>
    </source>
</evidence>
<organism evidence="4 5">
    <name type="scientific">Halanaerobium congolense</name>
    <dbReference type="NCBI Taxonomy" id="54121"/>
    <lineage>
        <taxon>Bacteria</taxon>
        <taxon>Bacillati</taxon>
        <taxon>Bacillota</taxon>
        <taxon>Clostridia</taxon>
        <taxon>Halanaerobiales</taxon>
        <taxon>Halanaerobiaceae</taxon>
        <taxon>Halanaerobium</taxon>
    </lineage>
</organism>
<dbReference type="AlphaFoldDB" id="A0A1M7PI92"/>
<feature type="transmembrane region" description="Helical" evidence="1">
    <location>
        <begin position="77"/>
        <end position="103"/>
    </location>
</feature>
<accession>A0A1M7PI92</accession>
<dbReference type="RefSeq" id="WP_073160793.1">
    <property type="nucleotide sequence ID" value="NZ_FNBJ01000021.1"/>
</dbReference>
<dbReference type="Pfam" id="PF07331">
    <property type="entry name" value="TctB"/>
    <property type="match status" value="1"/>
</dbReference>
<evidence type="ECO:0000256" key="1">
    <source>
        <dbReference type="SAM" id="Phobius"/>
    </source>
</evidence>
<keyword evidence="4" id="KW-0808">Transferase</keyword>
<dbReference type="EMBL" id="FNBJ01000021">
    <property type="protein sequence ID" value="SDF72643.1"/>
    <property type="molecule type" value="Genomic_DNA"/>
</dbReference>
<feature type="transmembrane region" description="Helical" evidence="1">
    <location>
        <begin position="35"/>
        <end position="56"/>
    </location>
</feature>
<keyword evidence="1" id="KW-1133">Transmembrane helix</keyword>
<evidence type="ECO:0000313" key="6">
    <source>
        <dbReference type="Proteomes" id="UP000199519"/>
    </source>
</evidence>
<evidence type="ECO:0000259" key="2">
    <source>
        <dbReference type="Pfam" id="PF07331"/>
    </source>
</evidence>
<dbReference type="OrthoDB" id="1683098at2"/>
<sequence length="151" mass="16708">MLKKDGAYNTDLIGGAIMVLSAALFYQQIGNFTTFGLIFPRAIIIILLALGIGLLIKSKLNPYYAEIFEMEEMSKMLLIAGIGLGWVLLLKPVGFAVTSFFAVSLGIYSLEEERTKKTLLKDFIIGGCEVAFFYLIFSRLLLVPLPQGILF</sequence>
<keyword evidence="4" id="KW-0328">Glycosyltransferase</keyword>